<evidence type="ECO:0000313" key="2">
    <source>
        <dbReference type="EMBL" id="ERI85153.1"/>
    </source>
</evidence>
<accession>U2CM60</accession>
<dbReference type="EMBL" id="AWSV01000108">
    <property type="protein sequence ID" value="ERI85153.1"/>
    <property type="molecule type" value="Genomic_DNA"/>
</dbReference>
<dbReference type="PATRIC" id="fig|1321819.3.peg.1879"/>
<dbReference type="Proteomes" id="UP000016496">
    <property type="component" value="Unassembled WGS sequence"/>
</dbReference>
<name>U2CM60_9BACE</name>
<organism evidence="2 3">
    <name type="scientific">Bacteroides pyogenes F0041</name>
    <dbReference type="NCBI Taxonomy" id="1321819"/>
    <lineage>
        <taxon>Bacteria</taxon>
        <taxon>Pseudomonadati</taxon>
        <taxon>Bacteroidota</taxon>
        <taxon>Bacteroidia</taxon>
        <taxon>Bacteroidales</taxon>
        <taxon>Bacteroidaceae</taxon>
        <taxon>Bacteroides</taxon>
    </lineage>
</organism>
<evidence type="ECO:0000313" key="3">
    <source>
        <dbReference type="Proteomes" id="UP000016496"/>
    </source>
</evidence>
<protein>
    <submittedName>
        <fullName evidence="2">Uncharacterized protein</fullName>
    </submittedName>
</protein>
<sequence length="74" mass="8328">MKEVVKLIWKEASLPNCTTKQRLIVWYFFISLFLVCGIGDDTSILVGLLVVINFGNAARLIKNADLPDDEDDDL</sequence>
<feature type="transmembrane region" description="Helical" evidence="1">
    <location>
        <begin position="24"/>
        <end position="52"/>
    </location>
</feature>
<keyword evidence="1" id="KW-0812">Transmembrane</keyword>
<gene>
    <name evidence="2" type="ORF">HMPREF1981_02040</name>
</gene>
<comment type="caution">
    <text evidence="2">The sequence shown here is derived from an EMBL/GenBank/DDBJ whole genome shotgun (WGS) entry which is preliminary data.</text>
</comment>
<dbReference type="RefSeq" id="WP_021645538.1">
    <property type="nucleotide sequence ID" value="NZ_KE993110.1"/>
</dbReference>
<keyword evidence="1" id="KW-0472">Membrane</keyword>
<dbReference type="AlphaFoldDB" id="U2CM60"/>
<dbReference type="HOGENOM" id="CLU_200498_0_0_10"/>
<evidence type="ECO:0000256" key="1">
    <source>
        <dbReference type="SAM" id="Phobius"/>
    </source>
</evidence>
<reference evidence="2 3" key="1">
    <citation type="submission" date="2013-08" db="EMBL/GenBank/DDBJ databases">
        <authorList>
            <person name="Weinstock G."/>
            <person name="Sodergren E."/>
            <person name="Wylie T."/>
            <person name="Fulton L."/>
            <person name="Fulton R."/>
            <person name="Fronick C."/>
            <person name="O'Laughlin M."/>
            <person name="Godfrey J."/>
            <person name="Miner T."/>
            <person name="Herter B."/>
            <person name="Appelbaum E."/>
            <person name="Cordes M."/>
            <person name="Lek S."/>
            <person name="Wollam A."/>
            <person name="Pepin K.H."/>
            <person name="Palsikar V.B."/>
            <person name="Mitreva M."/>
            <person name="Wilson R.K."/>
        </authorList>
    </citation>
    <scope>NUCLEOTIDE SEQUENCE [LARGE SCALE GENOMIC DNA]</scope>
    <source>
        <strain evidence="2 3">F0041</strain>
    </source>
</reference>
<keyword evidence="1" id="KW-1133">Transmembrane helix</keyword>
<proteinExistence type="predicted"/>